<feature type="transmembrane region" description="Helical" evidence="6">
    <location>
        <begin position="53"/>
        <end position="75"/>
    </location>
</feature>
<evidence type="ECO:0008006" key="9">
    <source>
        <dbReference type="Google" id="ProtNLM"/>
    </source>
</evidence>
<keyword evidence="2" id="KW-0256">Endoplasmic reticulum</keyword>
<organism evidence="7 8">
    <name type="scientific">Cercopithifilaria johnstoni</name>
    <dbReference type="NCBI Taxonomy" id="2874296"/>
    <lineage>
        <taxon>Eukaryota</taxon>
        <taxon>Metazoa</taxon>
        <taxon>Ecdysozoa</taxon>
        <taxon>Nematoda</taxon>
        <taxon>Chromadorea</taxon>
        <taxon>Rhabditida</taxon>
        <taxon>Spirurina</taxon>
        <taxon>Spiruromorpha</taxon>
        <taxon>Filarioidea</taxon>
        <taxon>Onchocercidae</taxon>
        <taxon>Cercopithifilaria</taxon>
    </lineage>
</organism>
<evidence type="ECO:0000313" key="8">
    <source>
        <dbReference type="Proteomes" id="UP000746747"/>
    </source>
</evidence>
<evidence type="ECO:0000256" key="4">
    <source>
        <dbReference type="ARBA" id="ARBA00023136"/>
    </source>
</evidence>
<evidence type="ECO:0000256" key="6">
    <source>
        <dbReference type="SAM" id="Phobius"/>
    </source>
</evidence>
<accession>A0A8J2MKM3</accession>
<keyword evidence="4 6" id="KW-0472">Membrane</keyword>
<evidence type="ECO:0000256" key="3">
    <source>
        <dbReference type="ARBA" id="ARBA00022989"/>
    </source>
</evidence>
<sequence length="127" mass="14374">MGSSNEGSDDDYSVLGDAFRDVAFCNKTGEVDWDTYKECIDQPDMQAVAFYNLVKYSLLMFTLPFIAMYGFYLFIKDFVGWAPSSALIPAALVAALVVYFVIALFIYVAYKEEKDDAEPQKVLKKRN</sequence>
<evidence type="ECO:0000256" key="1">
    <source>
        <dbReference type="ARBA" id="ARBA00022692"/>
    </source>
</evidence>
<dbReference type="OrthoDB" id="5873452at2759"/>
<reference evidence="7" key="1">
    <citation type="submission" date="2021-09" db="EMBL/GenBank/DDBJ databases">
        <authorList>
            <consortium name="Pathogen Informatics"/>
        </authorList>
    </citation>
    <scope>NUCLEOTIDE SEQUENCE</scope>
</reference>
<feature type="transmembrane region" description="Helical" evidence="6">
    <location>
        <begin position="87"/>
        <end position="110"/>
    </location>
</feature>
<evidence type="ECO:0000256" key="2">
    <source>
        <dbReference type="ARBA" id="ARBA00022824"/>
    </source>
</evidence>
<gene>
    <name evidence="7" type="ORF">CJOHNSTONI_LOCUS2663</name>
</gene>
<dbReference type="GO" id="GO:0005789">
    <property type="term" value="C:endoplasmic reticulum membrane"/>
    <property type="evidence" value="ECO:0007669"/>
    <property type="project" value="TreeGrafter"/>
</dbReference>
<dbReference type="Pfam" id="PF09446">
    <property type="entry name" value="VMA21"/>
    <property type="match status" value="1"/>
</dbReference>
<name>A0A8J2MKM3_9BILA</name>
<dbReference type="PANTHER" id="PTHR31792">
    <property type="entry name" value="VACUOLAR ATPASE ASSEMBLY INTEGRAL MEMBRANE PROTEIN VMA21"/>
    <property type="match status" value="1"/>
</dbReference>
<dbReference type="GO" id="GO:0031410">
    <property type="term" value="C:cytoplasmic vesicle"/>
    <property type="evidence" value="ECO:0007669"/>
    <property type="project" value="UniProtKB-KW"/>
</dbReference>
<proteinExistence type="predicted"/>
<keyword evidence="3 6" id="KW-1133">Transmembrane helix</keyword>
<dbReference type="GO" id="GO:0070072">
    <property type="term" value="P:vacuolar proton-transporting V-type ATPase complex assembly"/>
    <property type="evidence" value="ECO:0007669"/>
    <property type="project" value="InterPro"/>
</dbReference>
<comment type="caution">
    <text evidence="7">The sequence shown here is derived from an EMBL/GenBank/DDBJ whole genome shotgun (WGS) entry which is preliminary data.</text>
</comment>
<evidence type="ECO:0000313" key="7">
    <source>
        <dbReference type="EMBL" id="CAG9532349.1"/>
    </source>
</evidence>
<keyword evidence="1 6" id="KW-0812">Transmembrane</keyword>
<evidence type="ECO:0000256" key="5">
    <source>
        <dbReference type="ARBA" id="ARBA00023329"/>
    </source>
</evidence>
<protein>
    <recommendedName>
        <fullName evidence="9">Vacuolar ATPase assembly integral membrane protein VMA21 homolog</fullName>
    </recommendedName>
</protein>
<dbReference type="EMBL" id="CAKAEH010000960">
    <property type="protein sequence ID" value="CAG9532349.1"/>
    <property type="molecule type" value="Genomic_DNA"/>
</dbReference>
<dbReference type="Proteomes" id="UP000746747">
    <property type="component" value="Unassembled WGS sequence"/>
</dbReference>
<dbReference type="InterPro" id="IPR019013">
    <property type="entry name" value="Vma21"/>
</dbReference>
<keyword evidence="8" id="KW-1185">Reference proteome</keyword>
<dbReference type="PANTHER" id="PTHR31792:SF3">
    <property type="entry name" value="VACUOLAR ATPASE ASSEMBLY INTEGRAL MEMBRANE PROTEIN VMA21"/>
    <property type="match status" value="1"/>
</dbReference>
<dbReference type="AlphaFoldDB" id="A0A8J2MKM3"/>
<keyword evidence="5" id="KW-0968">Cytoplasmic vesicle</keyword>